<name>A0AC61TNY2_9CAUD</name>
<proteinExistence type="predicted"/>
<keyword evidence="2" id="KW-1185">Reference proteome</keyword>
<organism evidence="1 2">
    <name type="scientific">Serratia phage vB_SmaS_Ulliraptor</name>
    <dbReference type="NCBI Taxonomy" id="2902694"/>
    <lineage>
        <taxon>Viruses</taxon>
        <taxon>Duplodnaviria</taxon>
        <taxon>Heunggongvirae</taxon>
        <taxon>Uroviricota</taxon>
        <taxon>Caudoviricetes</taxon>
        <taxon>Bonzeevirus</taxon>
        <taxon>Bonzeevirus ulliraptor</taxon>
    </lineage>
</organism>
<gene>
    <name evidence="1" type="ORF">ULLIRAPTOR_10</name>
</gene>
<accession>A0AC61TNY2</accession>
<reference evidence="1" key="1">
    <citation type="submission" date="2021-10" db="EMBL/GenBank/DDBJ databases">
        <authorList>
            <person name="Ayers H.X."/>
            <person name="Arens D.A."/>
            <person name="Thompson D.W."/>
            <person name="Stewart J."/>
            <person name="Casjens S.R."/>
            <person name="Grose J.H."/>
        </authorList>
    </citation>
    <scope>NUCLEOTIDE SEQUENCE</scope>
</reference>
<evidence type="ECO:0000313" key="1">
    <source>
        <dbReference type="EMBL" id="UGO52002.1"/>
    </source>
</evidence>
<protein>
    <submittedName>
        <fullName evidence="1">Uncharacterized protein</fullName>
    </submittedName>
</protein>
<dbReference type="Proteomes" id="UP000827379">
    <property type="component" value="Segment"/>
</dbReference>
<evidence type="ECO:0000313" key="2">
    <source>
        <dbReference type="Proteomes" id="UP000827379"/>
    </source>
</evidence>
<dbReference type="EMBL" id="OL539442">
    <property type="protein sequence ID" value="UGO52002.1"/>
    <property type="molecule type" value="Genomic_DNA"/>
</dbReference>
<sequence length="103" mass="11594">MKFLALLLLRFRKMKLPRFNVNRNTGDVFADPEGEFVLFRDAQDNAAQVINQAIHLAQQINAMAINAGLITEPTMDVVQLGLLCEDVTEHFINPGKEVVIEKD</sequence>